<dbReference type="EMBL" id="FNUX01000015">
    <property type="protein sequence ID" value="SEF91501.1"/>
    <property type="molecule type" value="Genomic_DNA"/>
</dbReference>
<dbReference type="Proteomes" id="UP000236753">
    <property type="component" value="Unassembled WGS sequence"/>
</dbReference>
<dbReference type="CDD" id="cd01189">
    <property type="entry name" value="INT_ICEBs1_C_like"/>
    <property type="match status" value="1"/>
</dbReference>
<dbReference type="GO" id="GO:0015074">
    <property type="term" value="P:DNA integration"/>
    <property type="evidence" value="ECO:0007669"/>
    <property type="project" value="UniProtKB-KW"/>
</dbReference>
<dbReference type="InterPro" id="IPR004107">
    <property type="entry name" value="Integrase_SAM-like_N"/>
</dbReference>
<sequence>MGRNKYPGVTAGSATSIAISFYYRGQKCRERIRLQPTPSNLKRAANHRAAILLAIENGTFDYSVTFPNSKNAHKFSPTQYTVRTYLAEWLANKEPTIKASTLRDYRKIIHNLVIPQFGEMTLHMLTRADVRNWVASMDCSNKRIINILSPLRAALQDAQHDDLIPVNPLFGWTYKRNEPPKEKAYVDPFNAEEQAAIIKAAAGSIKNQCIVFFWTGMRTSELIALEWADIDWKRKKIKINKAHTYAAKNDESTKTKSSNRDIDMPPHVEAALINQKLHTLLQGGKVFLNPRTSRQWTGDQQIRKGFWIPLLKKAEVRYRNPYQTRHTFASMMLSAGENIAWVSAQMGHSNVLITAKTYARWINNNEQHGAKAAEMYGQHLGDIDK</sequence>
<dbReference type="Pfam" id="PF00589">
    <property type="entry name" value="Phage_integrase"/>
    <property type="match status" value="1"/>
</dbReference>
<dbReference type="OrthoDB" id="5391994at2"/>
<feature type="domain" description="Tyr recombinase" evidence="6">
    <location>
        <begin position="184"/>
        <end position="374"/>
    </location>
</feature>
<evidence type="ECO:0000256" key="2">
    <source>
        <dbReference type="ARBA" id="ARBA00022908"/>
    </source>
</evidence>
<dbReference type="GO" id="GO:0003677">
    <property type="term" value="F:DNA binding"/>
    <property type="evidence" value="ECO:0007669"/>
    <property type="project" value="UniProtKB-UniRule"/>
</dbReference>
<dbReference type="PANTHER" id="PTHR30349">
    <property type="entry name" value="PHAGE INTEGRASE-RELATED"/>
    <property type="match status" value="1"/>
</dbReference>
<gene>
    <name evidence="8" type="ORF">SAMN05216334_1157</name>
</gene>
<dbReference type="Gene3D" id="1.10.150.130">
    <property type="match status" value="1"/>
</dbReference>
<keyword evidence="4" id="KW-0233">DNA recombination</keyword>
<evidence type="ECO:0000259" key="6">
    <source>
        <dbReference type="PROSITE" id="PS51898"/>
    </source>
</evidence>
<evidence type="ECO:0000256" key="3">
    <source>
        <dbReference type="ARBA" id="ARBA00023125"/>
    </source>
</evidence>
<dbReference type="PROSITE" id="PS51900">
    <property type="entry name" value="CB"/>
    <property type="match status" value="1"/>
</dbReference>
<evidence type="ECO:0000313" key="8">
    <source>
        <dbReference type="EMBL" id="SEF91501.1"/>
    </source>
</evidence>
<organism evidence="8 9">
    <name type="scientific">Nitrosomonas ureae</name>
    <dbReference type="NCBI Taxonomy" id="44577"/>
    <lineage>
        <taxon>Bacteria</taxon>
        <taxon>Pseudomonadati</taxon>
        <taxon>Pseudomonadota</taxon>
        <taxon>Betaproteobacteria</taxon>
        <taxon>Nitrosomonadales</taxon>
        <taxon>Nitrosomonadaceae</taxon>
        <taxon>Nitrosomonas</taxon>
    </lineage>
</organism>
<keyword evidence="2" id="KW-0229">DNA integration</keyword>
<dbReference type="PANTHER" id="PTHR30349:SF64">
    <property type="entry name" value="PROPHAGE INTEGRASE INTD-RELATED"/>
    <property type="match status" value="1"/>
</dbReference>
<dbReference type="SUPFAM" id="SSF56349">
    <property type="entry name" value="DNA breaking-rejoining enzymes"/>
    <property type="match status" value="1"/>
</dbReference>
<reference evidence="8 9" key="1">
    <citation type="submission" date="2016-10" db="EMBL/GenBank/DDBJ databases">
        <authorList>
            <person name="de Groot N.N."/>
        </authorList>
    </citation>
    <scope>NUCLEOTIDE SEQUENCE [LARGE SCALE GENOMIC DNA]</scope>
    <source>
        <strain evidence="8 9">Nm13</strain>
    </source>
</reference>
<protein>
    <submittedName>
        <fullName evidence="8">Integrase</fullName>
    </submittedName>
</protein>
<evidence type="ECO:0000256" key="1">
    <source>
        <dbReference type="ARBA" id="ARBA00008857"/>
    </source>
</evidence>
<dbReference type="AlphaFoldDB" id="A0A1H5VX99"/>
<dbReference type="InterPro" id="IPR010998">
    <property type="entry name" value="Integrase_recombinase_N"/>
</dbReference>
<feature type="domain" description="Core-binding (CB)" evidence="7">
    <location>
        <begin position="80"/>
        <end position="159"/>
    </location>
</feature>
<dbReference type="Pfam" id="PF14659">
    <property type="entry name" value="Phage_int_SAM_3"/>
    <property type="match status" value="1"/>
</dbReference>
<accession>A0A1H5VX99</accession>
<proteinExistence type="inferred from homology"/>
<dbReference type="InterPro" id="IPR044068">
    <property type="entry name" value="CB"/>
</dbReference>
<evidence type="ECO:0000313" key="9">
    <source>
        <dbReference type="Proteomes" id="UP000236753"/>
    </source>
</evidence>
<dbReference type="Pfam" id="PF12167">
    <property type="entry name" value="Arm-DNA-bind_2"/>
    <property type="match status" value="1"/>
</dbReference>
<dbReference type="Gene3D" id="1.10.443.10">
    <property type="entry name" value="Intergrase catalytic core"/>
    <property type="match status" value="1"/>
</dbReference>
<keyword evidence="3 5" id="KW-0238">DNA-binding</keyword>
<dbReference type="InterPro" id="IPR022000">
    <property type="entry name" value="Min27-like_integrase_DNA_bind"/>
</dbReference>
<dbReference type="InterPro" id="IPR013762">
    <property type="entry name" value="Integrase-like_cat_sf"/>
</dbReference>
<evidence type="ECO:0000256" key="4">
    <source>
        <dbReference type="ARBA" id="ARBA00023172"/>
    </source>
</evidence>
<dbReference type="PROSITE" id="PS51898">
    <property type="entry name" value="TYR_RECOMBINASE"/>
    <property type="match status" value="1"/>
</dbReference>
<dbReference type="InterPro" id="IPR011010">
    <property type="entry name" value="DNA_brk_join_enz"/>
</dbReference>
<comment type="similarity">
    <text evidence="1">Belongs to the 'phage' integrase family.</text>
</comment>
<dbReference type="InterPro" id="IPR050090">
    <property type="entry name" value="Tyrosine_recombinase_XerCD"/>
</dbReference>
<name>A0A1H5VX99_9PROT</name>
<dbReference type="InterPro" id="IPR002104">
    <property type="entry name" value="Integrase_catalytic"/>
</dbReference>
<evidence type="ECO:0000259" key="7">
    <source>
        <dbReference type="PROSITE" id="PS51900"/>
    </source>
</evidence>
<evidence type="ECO:0000256" key="5">
    <source>
        <dbReference type="PROSITE-ProRule" id="PRU01248"/>
    </source>
</evidence>
<dbReference type="GO" id="GO:0006310">
    <property type="term" value="P:DNA recombination"/>
    <property type="evidence" value="ECO:0007669"/>
    <property type="project" value="UniProtKB-KW"/>
</dbReference>